<dbReference type="PANTHER" id="PTHR32328:SF0">
    <property type="entry name" value="L-SERYL-TRNA(SEC) SELENIUM TRANSFERASE"/>
    <property type="match status" value="1"/>
</dbReference>
<proteinExistence type="inferred from homology"/>
<evidence type="ECO:0000256" key="1">
    <source>
        <dbReference type="ARBA" id="ARBA00001933"/>
    </source>
</evidence>
<reference evidence="5" key="2">
    <citation type="submission" date="2020-09" db="EMBL/GenBank/DDBJ databases">
        <authorList>
            <person name="Sun Q."/>
            <person name="Zhou Y."/>
        </authorList>
    </citation>
    <scope>NUCLEOTIDE SEQUENCE</scope>
    <source>
        <strain evidence="5">CGMCC 1.15178</strain>
    </source>
</reference>
<comment type="caution">
    <text evidence="5">The sequence shown here is derived from an EMBL/GenBank/DDBJ whole genome shotgun (WGS) entry which is preliminary data.</text>
</comment>
<dbReference type="EMBL" id="BMHP01000002">
    <property type="protein sequence ID" value="GGD72197.1"/>
    <property type="molecule type" value="Genomic_DNA"/>
</dbReference>
<keyword evidence="6" id="KW-1185">Reference proteome</keyword>
<dbReference type="PANTHER" id="PTHR32328">
    <property type="entry name" value="L-SERYL-TRNA(SEC) SELENIUM TRANSFERASE"/>
    <property type="match status" value="1"/>
</dbReference>
<evidence type="ECO:0000313" key="5">
    <source>
        <dbReference type="EMBL" id="GGD72197.1"/>
    </source>
</evidence>
<comment type="cofactor">
    <cofactor evidence="1 4">
        <name>pyridoxal 5'-phosphate</name>
        <dbReference type="ChEBI" id="CHEBI:597326"/>
    </cofactor>
</comment>
<evidence type="ECO:0000256" key="4">
    <source>
        <dbReference type="PIRSR" id="PIRSR618319-50"/>
    </source>
</evidence>
<sequence>MMKVDIYQKLGLKRVINAAGTMTYLGSSRVSPRVIEAMNLILPEFVDMRELQQKAGSLIARATGAEAGCITASAAAGIAVATAACMTGSDLWYIEQLPDTASMRSEIIIQKGHSVSFGAGLAQTIRITGASCVEIGSATQCGCYQLRGAINDNTAALVYVASHHAVQSGLISLQDFCAIGAEYGIPVIIDAASEYDLKGFLACGAQLAVYSGHKFLGGPTSGIIAGCLPLVRACYMQEKGIGRTMKVGKESIAGVMEALEQWLQRDAGAIRTVEEQRIDYAFDFLKQFKGIHVERTADPTGNPVTRLKIHVHPTEAGLSAFELCQLLAAGNPTIRVRAHEADTGSFQLDPCQLLDGEMELVCEQIQRNLEAPVHPQLESTNPADLSYQSLIRWPD</sequence>
<evidence type="ECO:0000313" key="6">
    <source>
        <dbReference type="Proteomes" id="UP000612456"/>
    </source>
</evidence>
<keyword evidence="2 4" id="KW-0663">Pyridoxal phosphate</keyword>
<accession>A0A917DVT8</accession>
<gene>
    <name evidence="5" type="primary">selA</name>
    <name evidence="5" type="ORF">GCM10010911_32640</name>
</gene>
<dbReference type="SUPFAM" id="SSF53383">
    <property type="entry name" value="PLP-dependent transferases"/>
    <property type="match status" value="1"/>
</dbReference>
<dbReference type="InterPro" id="IPR018319">
    <property type="entry name" value="SelA-like"/>
</dbReference>
<dbReference type="Gene3D" id="3.40.640.10">
    <property type="entry name" value="Type I PLP-dependent aspartate aminotransferase-like (Major domain)"/>
    <property type="match status" value="1"/>
</dbReference>
<dbReference type="Pfam" id="PF03841">
    <property type="entry name" value="SelA"/>
    <property type="match status" value="1"/>
</dbReference>
<dbReference type="GO" id="GO:0004125">
    <property type="term" value="F:L-seryl-tRNA(Sec) selenium transferase activity"/>
    <property type="evidence" value="ECO:0007669"/>
    <property type="project" value="TreeGrafter"/>
</dbReference>
<evidence type="ECO:0008006" key="7">
    <source>
        <dbReference type="Google" id="ProtNLM"/>
    </source>
</evidence>
<dbReference type="InterPro" id="IPR015421">
    <property type="entry name" value="PyrdxlP-dep_Trfase_major"/>
</dbReference>
<evidence type="ECO:0000256" key="2">
    <source>
        <dbReference type="ARBA" id="ARBA00022898"/>
    </source>
</evidence>
<feature type="modified residue" description="N6-(pyridoxal phosphate)lysine" evidence="4">
    <location>
        <position position="214"/>
    </location>
</feature>
<protein>
    <recommendedName>
        <fullName evidence="7">Aminotransferase class V-fold PLP-dependent enzyme</fullName>
    </recommendedName>
</protein>
<comment type="similarity">
    <text evidence="3">Belongs to the SelA family.</text>
</comment>
<evidence type="ECO:0000256" key="3">
    <source>
        <dbReference type="ARBA" id="ARBA00044507"/>
    </source>
</evidence>
<dbReference type="Proteomes" id="UP000612456">
    <property type="component" value="Unassembled WGS sequence"/>
</dbReference>
<reference evidence="5" key="1">
    <citation type="journal article" date="2014" name="Int. J. Syst. Evol. Microbiol.">
        <title>Complete genome sequence of Corynebacterium casei LMG S-19264T (=DSM 44701T), isolated from a smear-ripened cheese.</title>
        <authorList>
            <consortium name="US DOE Joint Genome Institute (JGI-PGF)"/>
            <person name="Walter F."/>
            <person name="Albersmeier A."/>
            <person name="Kalinowski J."/>
            <person name="Ruckert C."/>
        </authorList>
    </citation>
    <scope>NUCLEOTIDE SEQUENCE</scope>
    <source>
        <strain evidence="5">CGMCC 1.15178</strain>
    </source>
</reference>
<dbReference type="InterPro" id="IPR015424">
    <property type="entry name" value="PyrdxlP-dep_Trfase"/>
</dbReference>
<name>A0A917DVT8_9BACL</name>
<organism evidence="5 6">
    <name type="scientific">Paenibacillus nasutitermitis</name>
    <dbReference type="NCBI Taxonomy" id="1652958"/>
    <lineage>
        <taxon>Bacteria</taxon>
        <taxon>Bacillati</taxon>
        <taxon>Bacillota</taxon>
        <taxon>Bacilli</taxon>
        <taxon>Bacillales</taxon>
        <taxon>Paenibacillaceae</taxon>
        <taxon>Paenibacillus</taxon>
    </lineage>
</organism>
<dbReference type="AlphaFoldDB" id="A0A917DVT8"/>